<dbReference type="PANTHER" id="PTHR43257">
    <property type="entry name" value="PYRUVATE DEHYDROGENASE E1 COMPONENT BETA SUBUNIT"/>
    <property type="match status" value="1"/>
</dbReference>
<evidence type="ECO:0000256" key="3">
    <source>
        <dbReference type="ARBA" id="ARBA00023052"/>
    </source>
</evidence>
<dbReference type="SUPFAM" id="SSF52922">
    <property type="entry name" value="TK C-terminal domain-like"/>
    <property type="match status" value="1"/>
</dbReference>
<dbReference type="InterPro" id="IPR029061">
    <property type="entry name" value="THDP-binding"/>
</dbReference>
<dbReference type="InterPro" id="IPR033248">
    <property type="entry name" value="Transketolase_C"/>
</dbReference>
<feature type="region of interest" description="Disordered" evidence="4">
    <location>
        <begin position="1"/>
        <end position="22"/>
    </location>
</feature>
<sequence length="344" mass="37320">MNDAADKNGMGRESAGNERHGKTMVEAINRALREVMEEDERVVVIGQDVGVDGGVFRVTDGLIDEFGSDRVIDSPLAESAIAGVSIGMALNGLRPVAEMQFSGFSYLAFAQVEGHAARLRWRSRGGLGVPMVVRMPYGAGVRALEHHSESREAFYGHVPGLKTVIPASPRRAHALLHAAIRDPDPVIFMEPKALYRSFREDLPEAPDEAEIGRARIVQQGEALTIIAWGAMLRPVLKAAARLAEEAGEVAEVIDLETIAPIDAPAIADSVSRTGRLLIVTEAPLSYGPAGEVAMRAIEGAFFSLRAPICRVTGWDTHVPFFAREQSYLPSPQRIFDAARELLKH</sequence>
<proteinExistence type="predicted"/>
<organism evidence="6 7">
    <name type="scientific">Thermohalobaculum xanthum</name>
    <dbReference type="NCBI Taxonomy" id="2753746"/>
    <lineage>
        <taxon>Bacteria</taxon>
        <taxon>Pseudomonadati</taxon>
        <taxon>Pseudomonadota</taxon>
        <taxon>Alphaproteobacteria</taxon>
        <taxon>Rhodobacterales</taxon>
        <taxon>Paracoccaceae</taxon>
        <taxon>Thermohalobaculum</taxon>
    </lineage>
</organism>
<dbReference type="SUPFAM" id="SSF52518">
    <property type="entry name" value="Thiamin diphosphate-binding fold (THDP-binding)"/>
    <property type="match status" value="1"/>
</dbReference>
<dbReference type="Pfam" id="PF02780">
    <property type="entry name" value="Transketolase_C"/>
    <property type="match status" value="1"/>
</dbReference>
<evidence type="ECO:0000256" key="4">
    <source>
        <dbReference type="SAM" id="MobiDB-lite"/>
    </source>
</evidence>
<evidence type="ECO:0000256" key="1">
    <source>
        <dbReference type="ARBA" id="ARBA00001964"/>
    </source>
</evidence>
<dbReference type="InterPro" id="IPR009014">
    <property type="entry name" value="Transketo_C/PFOR_II"/>
</dbReference>
<dbReference type="Pfam" id="PF02779">
    <property type="entry name" value="Transket_pyr"/>
    <property type="match status" value="1"/>
</dbReference>
<evidence type="ECO:0000259" key="5">
    <source>
        <dbReference type="SMART" id="SM00861"/>
    </source>
</evidence>
<dbReference type="GO" id="GO:0016491">
    <property type="term" value="F:oxidoreductase activity"/>
    <property type="evidence" value="ECO:0007669"/>
    <property type="project" value="UniProtKB-KW"/>
</dbReference>
<evidence type="ECO:0000313" key="7">
    <source>
        <dbReference type="Proteomes" id="UP000655420"/>
    </source>
</evidence>
<dbReference type="AlphaFoldDB" id="A0A8J7M7S4"/>
<dbReference type="InterPro" id="IPR005475">
    <property type="entry name" value="Transketolase-like_Pyr-bd"/>
</dbReference>
<dbReference type="CDD" id="cd07036">
    <property type="entry name" value="TPP_PYR_E1-PDHc-beta_like"/>
    <property type="match status" value="1"/>
</dbReference>
<keyword evidence="7" id="KW-1185">Reference proteome</keyword>
<feature type="domain" description="Transketolase-like pyrimidine-binding" evidence="5">
    <location>
        <begin position="22"/>
        <end position="197"/>
    </location>
</feature>
<comment type="caution">
    <text evidence="6">The sequence shown here is derived from an EMBL/GenBank/DDBJ whole genome shotgun (WGS) entry which is preliminary data.</text>
</comment>
<reference evidence="6" key="1">
    <citation type="submission" date="2020-12" db="EMBL/GenBank/DDBJ databases">
        <title>Bacterial taxonomy.</title>
        <authorList>
            <person name="Pan X."/>
        </authorList>
    </citation>
    <scope>NUCLEOTIDE SEQUENCE</scope>
    <source>
        <strain evidence="6">M0105</strain>
    </source>
</reference>
<gene>
    <name evidence="6" type="ORF">H0I76_13210</name>
</gene>
<name>A0A8J7M7S4_9RHOB</name>
<evidence type="ECO:0000313" key="6">
    <source>
        <dbReference type="EMBL" id="MBK0400151.1"/>
    </source>
</evidence>
<dbReference type="SMART" id="SM00861">
    <property type="entry name" value="Transket_pyr"/>
    <property type="match status" value="1"/>
</dbReference>
<dbReference type="FunFam" id="3.40.50.920:FF:000001">
    <property type="entry name" value="Pyruvate dehydrogenase E1 beta subunit"/>
    <property type="match status" value="1"/>
</dbReference>
<dbReference type="EMBL" id="JAEHHL010000007">
    <property type="protein sequence ID" value="MBK0400151.1"/>
    <property type="molecule type" value="Genomic_DNA"/>
</dbReference>
<dbReference type="FunFam" id="3.40.50.970:FF:000001">
    <property type="entry name" value="Pyruvate dehydrogenase E1 beta subunit"/>
    <property type="match status" value="1"/>
</dbReference>
<dbReference type="RefSeq" id="WP_200610540.1">
    <property type="nucleotide sequence ID" value="NZ_JAEHHL010000007.1"/>
</dbReference>
<dbReference type="Gene3D" id="3.40.50.920">
    <property type="match status" value="1"/>
</dbReference>
<protein>
    <submittedName>
        <fullName evidence="6">Alpha-ketoacid dehydrogenase subunit beta</fullName>
    </submittedName>
</protein>
<evidence type="ECO:0000256" key="2">
    <source>
        <dbReference type="ARBA" id="ARBA00023002"/>
    </source>
</evidence>
<keyword evidence="2" id="KW-0560">Oxidoreductase</keyword>
<dbReference type="Proteomes" id="UP000655420">
    <property type="component" value="Unassembled WGS sequence"/>
</dbReference>
<dbReference type="PANTHER" id="PTHR43257:SF2">
    <property type="entry name" value="PYRUVATE DEHYDROGENASE E1 COMPONENT SUBUNIT BETA"/>
    <property type="match status" value="1"/>
</dbReference>
<accession>A0A8J7M7S4</accession>
<dbReference type="Gene3D" id="3.40.50.970">
    <property type="match status" value="1"/>
</dbReference>
<keyword evidence="3" id="KW-0786">Thiamine pyrophosphate</keyword>
<comment type="cofactor">
    <cofactor evidence="1">
        <name>thiamine diphosphate</name>
        <dbReference type="ChEBI" id="CHEBI:58937"/>
    </cofactor>
</comment>